<gene>
    <name evidence="2" type="ORF">BN1204_064040</name>
</gene>
<feature type="compositionally biased region" description="Basic residues" evidence="1">
    <location>
        <begin position="219"/>
        <end position="240"/>
    </location>
</feature>
<dbReference type="AlphaFoldDB" id="A0A0F7UKT4"/>
<evidence type="ECO:0000313" key="2">
    <source>
        <dbReference type="EMBL" id="CEL70724.1"/>
    </source>
</evidence>
<name>A0A0F7UKT4_NEOCL</name>
<dbReference type="EMBL" id="LN714487">
    <property type="protein sequence ID" value="CEL70724.1"/>
    <property type="molecule type" value="Genomic_DNA"/>
</dbReference>
<feature type="region of interest" description="Disordered" evidence="1">
    <location>
        <begin position="211"/>
        <end position="240"/>
    </location>
</feature>
<proteinExistence type="predicted"/>
<accession>A0A0F7UKT4</accession>
<reference evidence="2" key="1">
    <citation type="journal article" date="2015" name="PLoS ONE">
        <title>Comprehensive Evaluation of Toxoplasma gondii VEG and Neospora caninum LIV Genomes with Tachyzoite Stage Transcriptome and Proteome Defines Novel Transcript Features.</title>
        <authorList>
            <person name="Ramaprasad A."/>
            <person name="Mourier T."/>
            <person name="Naeem R."/>
            <person name="Malas T.B."/>
            <person name="Moussa E."/>
            <person name="Panigrahi A."/>
            <person name="Vermont S.J."/>
            <person name="Otto T.D."/>
            <person name="Wastling J."/>
            <person name="Pain A."/>
        </authorList>
    </citation>
    <scope>NUCLEOTIDE SEQUENCE</scope>
    <source>
        <strain evidence="2">Liverpool</strain>
    </source>
</reference>
<sequence>MLVFPIYAGTKFTAEQSRGPSPDKVTPDTVTAEQPYGSGTNAHLQLSSAQEEPVERDSQIPASDKNATVQSGPFSHGAASLPESTLLYITETAAVEAAPSPSLPTTVDVYIAAFNWTMLHERSPSMFVTVYYGNGTEGDTLTAHVQEPQVQGVWKRPYSMQRSSNSLVRPNFDSAALWVTDHVDSSRISVAKYTDKMLATGYFEDHKDHRSVQVESLSSRRKKPGSTENHRRHARKLRRRGGNRANAYLQFQPAYGQDLHTFVHIAAGKVDAALAGSLLLNPQPKGDIYIHSVLEIPHAFRKWVDPDYAPLWDPEFIVTGDYWSSTLTPWYNTSSVSLTNGTYAMAEGFYKHRYASLTIHRASMIPGWFNVRPVFVVPNIMVINIDLEAARHETKKFMHLLGAQTTQNSRLTLKVIELTEKARFARQQLRIQSEGKAVHCASDFFNNDYWHGLAWRPLSSALKCRTHQNLKNASAFRELQRCQETIRRHTSEIESCEAQAVQRKLDLASQLENSRASAAEREASYKRAKASMPVDKEARISSLWRQIAEKKALMVQLTEGLCRLRATVASLKSEKQVLLKRHAKTVALLRSRFDAETKELQSEHSQSPDVIKKLEKEIEALEMVSSLQPHIRSLQQ</sequence>
<evidence type="ECO:0000256" key="1">
    <source>
        <dbReference type="SAM" id="MobiDB-lite"/>
    </source>
</evidence>
<feature type="compositionally biased region" description="Polar residues" evidence="1">
    <location>
        <begin position="28"/>
        <end position="50"/>
    </location>
</feature>
<protein>
    <submittedName>
        <fullName evidence="2">Uncharacterized protein</fullName>
    </submittedName>
</protein>
<organism evidence="2">
    <name type="scientific">Neospora caninum (strain Liverpool)</name>
    <dbReference type="NCBI Taxonomy" id="572307"/>
    <lineage>
        <taxon>Eukaryota</taxon>
        <taxon>Sar</taxon>
        <taxon>Alveolata</taxon>
        <taxon>Apicomplexa</taxon>
        <taxon>Conoidasida</taxon>
        <taxon>Coccidia</taxon>
        <taxon>Eucoccidiorida</taxon>
        <taxon>Eimeriorina</taxon>
        <taxon>Sarcocystidae</taxon>
        <taxon>Neospora</taxon>
    </lineage>
</organism>
<feature type="region of interest" description="Disordered" evidence="1">
    <location>
        <begin position="14"/>
        <end position="76"/>
    </location>
</feature>